<name>A0A392TLT2_9FABA</name>
<dbReference type="AlphaFoldDB" id="A0A392TLT2"/>
<accession>A0A392TLT2</accession>
<feature type="non-terminal residue" evidence="1">
    <location>
        <position position="1"/>
    </location>
</feature>
<evidence type="ECO:0000313" key="1">
    <source>
        <dbReference type="EMBL" id="MCI60885.1"/>
    </source>
</evidence>
<protein>
    <submittedName>
        <fullName evidence="1">Uncharacterized protein</fullName>
    </submittedName>
</protein>
<organism evidence="1 2">
    <name type="scientific">Trifolium medium</name>
    <dbReference type="NCBI Taxonomy" id="97028"/>
    <lineage>
        <taxon>Eukaryota</taxon>
        <taxon>Viridiplantae</taxon>
        <taxon>Streptophyta</taxon>
        <taxon>Embryophyta</taxon>
        <taxon>Tracheophyta</taxon>
        <taxon>Spermatophyta</taxon>
        <taxon>Magnoliopsida</taxon>
        <taxon>eudicotyledons</taxon>
        <taxon>Gunneridae</taxon>
        <taxon>Pentapetalae</taxon>
        <taxon>rosids</taxon>
        <taxon>fabids</taxon>
        <taxon>Fabales</taxon>
        <taxon>Fabaceae</taxon>
        <taxon>Papilionoideae</taxon>
        <taxon>50 kb inversion clade</taxon>
        <taxon>NPAAA clade</taxon>
        <taxon>Hologalegina</taxon>
        <taxon>IRL clade</taxon>
        <taxon>Trifolieae</taxon>
        <taxon>Trifolium</taxon>
    </lineage>
</organism>
<dbReference type="EMBL" id="LXQA010589866">
    <property type="protein sequence ID" value="MCI60885.1"/>
    <property type="molecule type" value="Genomic_DNA"/>
</dbReference>
<reference evidence="1 2" key="1">
    <citation type="journal article" date="2018" name="Front. Plant Sci.">
        <title>Red Clover (Trifolium pratense) and Zigzag Clover (T. medium) - A Picture of Genomic Similarities and Differences.</title>
        <authorList>
            <person name="Dluhosova J."/>
            <person name="Istvanek J."/>
            <person name="Nedelnik J."/>
            <person name="Repkova J."/>
        </authorList>
    </citation>
    <scope>NUCLEOTIDE SEQUENCE [LARGE SCALE GENOMIC DNA]</scope>
    <source>
        <strain evidence="2">cv. 10/8</strain>
        <tissue evidence="1">Leaf</tissue>
    </source>
</reference>
<sequence>IIQPRIQQAGLAKEVIHAVCSTVDKDTAGAFAMLVWVLWNNRNNNVWNDAHETGRNLGLKARHLWEEWAVIQHVQHGRMSEQQQQQLS</sequence>
<proteinExistence type="predicted"/>
<keyword evidence="2" id="KW-1185">Reference proteome</keyword>
<evidence type="ECO:0000313" key="2">
    <source>
        <dbReference type="Proteomes" id="UP000265520"/>
    </source>
</evidence>
<feature type="non-terminal residue" evidence="1">
    <location>
        <position position="88"/>
    </location>
</feature>
<dbReference type="Proteomes" id="UP000265520">
    <property type="component" value="Unassembled WGS sequence"/>
</dbReference>
<comment type="caution">
    <text evidence="1">The sequence shown here is derived from an EMBL/GenBank/DDBJ whole genome shotgun (WGS) entry which is preliminary data.</text>
</comment>